<protein>
    <recommendedName>
        <fullName evidence="1">Reverse transcriptase domain-containing protein</fullName>
    </recommendedName>
</protein>
<dbReference type="PANTHER" id="PTHR33332">
    <property type="entry name" value="REVERSE TRANSCRIPTASE DOMAIN-CONTAINING PROTEIN"/>
    <property type="match status" value="1"/>
</dbReference>
<dbReference type="PROSITE" id="PS50878">
    <property type="entry name" value="RT_POL"/>
    <property type="match status" value="1"/>
</dbReference>
<dbReference type="STRING" id="307972.A0A2G8K3A5"/>
<organism evidence="2 3">
    <name type="scientific">Stichopus japonicus</name>
    <name type="common">Sea cucumber</name>
    <dbReference type="NCBI Taxonomy" id="307972"/>
    <lineage>
        <taxon>Eukaryota</taxon>
        <taxon>Metazoa</taxon>
        <taxon>Echinodermata</taxon>
        <taxon>Eleutherozoa</taxon>
        <taxon>Echinozoa</taxon>
        <taxon>Holothuroidea</taxon>
        <taxon>Aspidochirotacea</taxon>
        <taxon>Aspidochirotida</taxon>
        <taxon>Stichopodidae</taxon>
        <taxon>Apostichopus</taxon>
    </lineage>
</organism>
<evidence type="ECO:0000259" key="1">
    <source>
        <dbReference type="PROSITE" id="PS50878"/>
    </source>
</evidence>
<evidence type="ECO:0000313" key="3">
    <source>
        <dbReference type="Proteomes" id="UP000230750"/>
    </source>
</evidence>
<evidence type="ECO:0000313" key="2">
    <source>
        <dbReference type="EMBL" id="PIK42482.1"/>
    </source>
</evidence>
<proteinExistence type="predicted"/>
<dbReference type="EMBL" id="MRZV01000930">
    <property type="protein sequence ID" value="PIK42482.1"/>
    <property type="molecule type" value="Genomic_DNA"/>
</dbReference>
<reference evidence="2 3" key="1">
    <citation type="journal article" date="2017" name="PLoS Biol.">
        <title>The sea cucumber genome provides insights into morphological evolution and visceral regeneration.</title>
        <authorList>
            <person name="Zhang X."/>
            <person name="Sun L."/>
            <person name="Yuan J."/>
            <person name="Sun Y."/>
            <person name="Gao Y."/>
            <person name="Zhang L."/>
            <person name="Li S."/>
            <person name="Dai H."/>
            <person name="Hamel J.F."/>
            <person name="Liu C."/>
            <person name="Yu Y."/>
            <person name="Liu S."/>
            <person name="Lin W."/>
            <person name="Guo K."/>
            <person name="Jin S."/>
            <person name="Xu P."/>
            <person name="Storey K.B."/>
            <person name="Huan P."/>
            <person name="Zhang T."/>
            <person name="Zhou Y."/>
            <person name="Zhang J."/>
            <person name="Lin C."/>
            <person name="Li X."/>
            <person name="Xing L."/>
            <person name="Huo D."/>
            <person name="Sun M."/>
            <person name="Wang L."/>
            <person name="Mercier A."/>
            <person name="Li F."/>
            <person name="Yang H."/>
            <person name="Xiang J."/>
        </authorList>
    </citation>
    <scope>NUCLEOTIDE SEQUENCE [LARGE SCALE GENOMIC DNA]</scope>
    <source>
        <strain evidence="2">Shaxun</strain>
        <tissue evidence="2">Muscle</tissue>
    </source>
</reference>
<sequence length="206" mass="23335">MHETLIHLERKCSYARVLFIDYSSAFNTVVPSRLHLKLRDHLDFPAAICDWILDLLLGRKQCVKIGNTFSDSIELNTGTPQGCVLSPMLYSLFTYDCNASDLNSRVIKFADDTTVTGLITNGEESGYRNEVNRLVSWCKENNLILNISKTKELIVDFTMGPLIIDGMVVEQVNTFMDKIRQQFPEADGNYKGFSEASEIDDAMNFE</sequence>
<dbReference type="SUPFAM" id="SSF56672">
    <property type="entry name" value="DNA/RNA polymerases"/>
    <property type="match status" value="1"/>
</dbReference>
<dbReference type="Pfam" id="PF00078">
    <property type="entry name" value="RVT_1"/>
    <property type="match status" value="1"/>
</dbReference>
<feature type="domain" description="Reverse transcriptase" evidence="1">
    <location>
        <begin position="1"/>
        <end position="169"/>
    </location>
</feature>
<keyword evidence="3" id="KW-1185">Reference proteome</keyword>
<dbReference type="AlphaFoldDB" id="A0A2G8K3A5"/>
<accession>A0A2G8K3A5</accession>
<dbReference type="InterPro" id="IPR043502">
    <property type="entry name" value="DNA/RNA_pol_sf"/>
</dbReference>
<dbReference type="OrthoDB" id="411173at2759"/>
<gene>
    <name evidence="2" type="ORF">BSL78_20659</name>
</gene>
<name>A0A2G8K3A5_STIJA</name>
<dbReference type="Proteomes" id="UP000230750">
    <property type="component" value="Unassembled WGS sequence"/>
</dbReference>
<comment type="caution">
    <text evidence="2">The sequence shown here is derived from an EMBL/GenBank/DDBJ whole genome shotgun (WGS) entry which is preliminary data.</text>
</comment>
<dbReference type="InterPro" id="IPR000477">
    <property type="entry name" value="RT_dom"/>
</dbReference>